<dbReference type="Proteomes" id="UP000254052">
    <property type="component" value="Unassembled WGS sequence"/>
</dbReference>
<dbReference type="Gene3D" id="3.30.930.10">
    <property type="entry name" value="Bira Bifunctional Protein, Domain 2"/>
    <property type="match status" value="1"/>
</dbReference>
<evidence type="ECO:0000313" key="1">
    <source>
        <dbReference type="EMBL" id="STL56014.1"/>
    </source>
</evidence>
<sequence length="86" mass="9653">MGALRLKVGKDLGLTDESKWAPLWVIDFPMFEDDGEGGLTAMHHPFTSPKDMTAAELKATPGKCGGERLRYGHQWLRSGRWFSTYP</sequence>
<gene>
    <name evidence="1" type="primary">aspS_4</name>
    <name evidence="1" type="ORF">NCTC9962_04538</name>
</gene>
<protein>
    <submittedName>
        <fullName evidence="1">Aspartyl-tRNA synthetase</fullName>
        <ecNumber evidence="1">6.1.1.12</ecNumber>
    </submittedName>
</protein>
<dbReference type="EMBL" id="UGED01000009">
    <property type="protein sequence ID" value="STL56014.1"/>
    <property type="molecule type" value="Genomic_DNA"/>
</dbReference>
<organism evidence="1 2">
    <name type="scientific">Escherichia coli</name>
    <dbReference type="NCBI Taxonomy" id="562"/>
    <lineage>
        <taxon>Bacteria</taxon>
        <taxon>Pseudomonadati</taxon>
        <taxon>Pseudomonadota</taxon>
        <taxon>Gammaproteobacteria</taxon>
        <taxon>Enterobacterales</taxon>
        <taxon>Enterobacteriaceae</taxon>
        <taxon>Escherichia</taxon>
    </lineage>
</organism>
<name>A0A377B9M0_ECOLX</name>
<proteinExistence type="predicted"/>
<dbReference type="AlphaFoldDB" id="A0A377B9M0"/>
<dbReference type="InterPro" id="IPR045864">
    <property type="entry name" value="aa-tRNA-synth_II/BPL/LPL"/>
</dbReference>
<evidence type="ECO:0000313" key="2">
    <source>
        <dbReference type="Proteomes" id="UP000254052"/>
    </source>
</evidence>
<dbReference type="GO" id="GO:0004815">
    <property type="term" value="F:aspartate-tRNA ligase activity"/>
    <property type="evidence" value="ECO:0007669"/>
    <property type="project" value="UniProtKB-EC"/>
</dbReference>
<keyword evidence="1" id="KW-0436">Ligase</keyword>
<keyword evidence="1" id="KW-0030">Aminoacyl-tRNA synthetase</keyword>
<accession>A0A377B9M0</accession>
<dbReference type="EC" id="6.1.1.12" evidence="1"/>
<reference evidence="1 2" key="1">
    <citation type="submission" date="2018-06" db="EMBL/GenBank/DDBJ databases">
        <authorList>
            <consortium name="Pathogen Informatics"/>
            <person name="Doyle S."/>
        </authorList>
    </citation>
    <scope>NUCLEOTIDE SEQUENCE [LARGE SCALE GENOMIC DNA]</scope>
    <source>
        <strain evidence="1 2">NCTC9962</strain>
    </source>
</reference>